<dbReference type="Gene3D" id="3.30.40.10">
    <property type="entry name" value="Zinc/RING finger domain, C3HC4 (zinc finger)"/>
    <property type="match status" value="1"/>
</dbReference>
<evidence type="ECO:0000313" key="6">
    <source>
        <dbReference type="Proteomes" id="UP000289738"/>
    </source>
</evidence>
<organism evidence="5 6">
    <name type="scientific">Arachis hypogaea</name>
    <name type="common">Peanut</name>
    <dbReference type="NCBI Taxonomy" id="3818"/>
    <lineage>
        <taxon>Eukaryota</taxon>
        <taxon>Viridiplantae</taxon>
        <taxon>Streptophyta</taxon>
        <taxon>Embryophyta</taxon>
        <taxon>Tracheophyta</taxon>
        <taxon>Spermatophyta</taxon>
        <taxon>Magnoliopsida</taxon>
        <taxon>eudicotyledons</taxon>
        <taxon>Gunneridae</taxon>
        <taxon>Pentapetalae</taxon>
        <taxon>rosids</taxon>
        <taxon>fabids</taxon>
        <taxon>Fabales</taxon>
        <taxon>Fabaceae</taxon>
        <taxon>Papilionoideae</taxon>
        <taxon>50 kb inversion clade</taxon>
        <taxon>dalbergioids sensu lato</taxon>
        <taxon>Dalbergieae</taxon>
        <taxon>Pterocarpus clade</taxon>
        <taxon>Arachis</taxon>
    </lineage>
</organism>
<keyword evidence="3" id="KW-0862">Zinc</keyword>
<proteinExistence type="predicted"/>
<dbReference type="InterPro" id="IPR011011">
    <property type="entry name" value="Znf_FYVE_PHD"/>
</dbReference>
<evidence type="ECO:0000256" key="1">
    <source>
        <dbReference type="ARBA" id="ARBA00022723"/>
    </source>
</evidence>
<dbReference type="SUPFAM" id="SSF57903">
    <property type="entry name" value="FYVE/PHD zinc finger"/>
    <property type="match status" value="1"/>
</dbReference>
<reference evidence="5 6" key="1">
    <citation type="submission" date="2019-01" db="EMBL/GenBank/DDBJ databases">
        <title>Sequencing of cultivated peanut Arachis hypogaea provides insights into genome evolution and oil improvement.</title>
        <authorList>
            <person name="Chen X."/>
        </authorList>
    </citation>
    <scope>NUCLEOTIDE SEQUENCE [LARGE SCALE GENOMIC DNA]</scope>
    <source>
        <strain evidence="6">cv. Fuhuasheng</strain>
        <tissue evidence="5">Leaves</tissue>
    </source>
</reference>
<dbReference type="GO" id="GO:0008270">
    <property type="term" value="F:zinc ion binding"/>
    <property type="evidence" value="ECO:0007669"/>
    <property type="project" value="UniProtKB-KW"/>
</dbReference>
<keyword evidence="1" id="KW-0479">Metal-binding</keyword>
<name>A0A445A6T4_ARAHY</name>
<keyword evidence="2" id="KW-0863">Zinc-finger</keyword>
<feature type="compositionally biased region" description="Pro residues" evidence="4">
    <location>
        <begin position="79"/>
        <end position="92"/>
    </location>
</feature>
<dbReference type="AlphaFoldDB" id="A0A445A6T4"/>
<gene>
    <name evidence="5" type="ORF">Ahy_B03g067442</name>
</gene>
<evidence type="ECO:0000256" key="3">
    <source>
        <dbReference type="ARBA" id="ARBA00022833"/>
    </source>
</evidence>
<dbReference type="EMBL" id="SDMP01000013">
    <property type="protein sequence ID" value="RYR22161.1"/>
    <property type="molecule type" value="Genomic_DNA"/>
</dbReference>
<comment type="caution">
    <text evidence="5">The sequence shown here is derived from an EMBL/GenBank/DDBJ whole genome shotgun (WGS) entry which is preliminary data.</text>
</comment>
<keyword evidence="6" id="KW-1185">Reference proteome</keyword>
<evidence type="ECO:0000256" key="2">
    <source>
        <dbReference type="ARBA" id="ARBA00022771"/>
    </source>
</evidence>
<dbReference type="InterPro" id="IPR013083">
    <property type="entry name" value="Znf_RING/FYVE/PHD"/>
</dbReference>
<sequence>MYIQDGRFTVSFCFLATVYRDSESTPMVCCDICQRWVHRHSDNIRFGSLPFAFRSWRLPHTTALGSIPGLHVATNSGVEPPPPIQPPPPPPLRQSSQTTKHRYVIFVL</sequence>
<protein>
    <submittedName>
        <fullName evidence="5">Uncharacterized protein</fullName>
    </submittedName>
</protein>
<feature type="region of interest" description="Disordered" evidence="4">
    <location>
        <begin position="75"/>
        <end position="100"/>
    </location>
</feature>
<evidence type="ECO:0000256" key="4">
    <source>
        <dbReference type="SAM" id="MobiDB-lite"/>
    </source>
</evidence>
<accession>A0A445A6T4</accession>
<evidence type="ECO:0000313" key="5">
    <source>
        <dbReference type="EMBL" id="RYR22161.1"/>
    </source>
</evidence>
<dbReference type="Proteomes" id="UP000289738">
    <property type="component" value="Chromosome B03"/>
</dbReference>